<reference evidence="3 4" key="1">
    <citation type="submission" date="2020-07" db="EMBL/GenBank/DDBJ databases">
        <authorList>
            <person name="Sun Q."/>
        </authorList>
    </citation>
    <scope>NUCLEOTIDE SEQUENCE [LARGE SCALE GENOMIC DNA]</scope>
    <source>
        <strain evidence="3 4">CGMCC 1.13654</strain>
    </source>
</reference>
<dbReference type="AlphaFoldDB" id="A0A838LAR8"/>
<dbReference type="PANTHER" id="PTHR12526:SF510">
    <property type="entry name" value="D-INOSITOL 3-PHOSPHATE GLYCOSYLTRANSFERASE"/>
    <property type="match status" value="1"/>
</dbReference>
<dbReference type="PANTHER" id="PTHR12526">
    <property type="entry name" value="GLYCOSYLTRANSFERASE"/>
    <property type="match status" value="1"/>
</dbReference>
<evidence type="ECO:0000256" key="2">
    <source>
        <dbReference type="ARBA" id="ARBA00022679"/>
    </source>
</evidence>
<dbReference type="Pfam" id="PF13692">
    <property type="entry name" value="Glyco_trans_1_4"/>
    <property type="match status" value="1"/>
</dbReference>
<name>A0A838LAR8_9SPHN</name>
<dbReference type="GO" id="GO:0016757">
    <property type="term" value="F:glycosyltransferase activity"/>
    <property type="evidence" value="ECO:0007669"/>
    <property type="project" value="UniProtKB-KW"/>
</dbReference>
<dbReference type="Proteomes" id="UP000570166">
    <property type="component" value="Unassembled WGS sequence"/>
</dbReference>
<dbReference type="RefSeq" id="WP_160363866.1">
    <property type="nucleotide sequence ID" value="NZ_JACEIB010000027.1"/>
</dbReference>
<comment type="caution">
    <text evidence="3">The sequence shown here is derived from an EMBL/GenBank/DDBJ whole genome shotgun (WGS) entry which is preliminary data.</text>
</comment>
<protein>
    <submittedName>
        <fullName evidence="3">Glycosyltransferase</fullName>
    </submittedName>
</protein>
<dbReference type="EMBL" id="JACEIB010000027">
    <property type="protein sequence ID" value="MBA2935960.1"/>
    <property type="molecule type" value="Genomic_DNA"/>
</dbReference>
<keyword evidence="2 3" id="KW-0808">Transferase</keyword>
<organism evidence="3 4">
    <name type="scientific">Sphingomonas chungangi</name>
    <dbReference type="NCBI Taxonomy" id="2683589"/>
    <lineage>
        <taxon>Bacteria</taxon>
        <taxon>Pseudomonadati</taxon>
        <taxon>Pseudomonadota</taxon>
        <taxon>Alphaproteobacteria</taxon>
        <taxon>Sphingomonadales</taxon>
        <taxon>Sphingomonadaceae</taxon>
        <taxon>Sphingomonas</taxon>
    </lineage>
</organism>
<dbReference type="SUPFAM" id="SSF53756">
    <property type="entry name" value="UDP-Glycosyltransferase/glycogen phosphorylase"/>
    <property type="match status" value="1"/>
</dbReference>
<keyword evidence="4" id="KW-1185">Reference proteome</keyword>
<evidence type="ECO:0000256" key="1">
    <source>
        <dbReference type="ARBA" id="ARBA00022676"/>
    </source>
</evidence>
<proteinExistence type="predicted"/>
<evidence type="ECO:0000313" key="4">
    <source>
        <dbReference type="Proteomes" id="UP000570166"/>
    </source>
</evidence>
<gene>
    <name evidence="3" type="ORF">HZF05_17915</name>
</gene>
<dbReference type="Gene3D" id="3.40.50.2000">
    <property type="entry name" value="Glycogen Phosphorylase B"/>
    <property type="match status" value="1"/>
</dbReference>
<evidence type="ECO:0000313" key="3">
    <source>
        <dbReference type="EMBL" id="MBA2935960.1"/>
    </source>
</evidence>
<accession>A0A838LAR8</accession>
<keyword evidence="1" id="KW-0328">Glycosyltransferase</keyword>
<sequence length="408" mass="46429">MGVEMAKSEVGSAKPRYRVALFNSGDPRGSKVGGIETYIRDYIYYHPEDMDLLFVGADESGKLPINEISEVEFRGRTFKFLPLLRLDDLSNAYGEGITKSDTWRFASLLVKNWGMLRRVLKGGGYSAEIRRVEYAPILRSMGIPVIQMVHIWGGKDQQMSSSLGKHWYIRDATEFVAAAVSKKYYAVNPNMTAMYKKKYWPFAKKFDTLTTWANTTIFQPTPYRFDDGLMHVMFAGRLDLFKRPDFMFRVIAALRALNPNVRFHYVGDGDPEQFPEFAAIRDITIRHGIKNSIEIAAMLESKHIGILTSDFEGMPRVVMEFLTAGRPVVARHLPQLEQVITDGVSGYLIPHVDDHIELQARRMVEIFEAMKAGTITPESVNRSVEAFRPETLLGKIWKDHRLLHGLPA</sequence>